<dbReference type="AlphaFoldDB" id="A0A6G1FGD5"/>
<gene>
    <name evidence="1" type="ORF">E2562_037749</name>
</gene>
<organism evidence="1 2">
    <name type="scientific">Oryza meyeriana var. granulata</name>
    <dbReference type="NCBI Taxonomy" id="110450"/>
    <lineage>
        <taxon>Eukaryota</taxon>
        <taxon>Viridiplantae</taxon>
        <taxon>Streptophyta</taxon>
        <taxon>Embryophyta</taxon>
        <taxon>Tracheophyta</taxon>
        <taxon>Spermatophyta</taxon>
        <taxon>Magnoliopsida</taxon>
        <taxon>Liliopsida</taxon>
        <taxon>Poales</taxon>
        <taxon>Poaceae</taxon>
        <taxon>BOP clade</taxon>
        <taxon>Oryzoideae</taxon>
        <taxon>Oryzeae</taxon>
        <taxon>Oryzinae</taxon>
        <taxon>Oryza</taxon>
        <taxon>Oryza meyeriana</taxon>
    </lineage>
</organism>
<accession>A0A6G1FGD5</accession>
<dbReference type="EMBL" id="SPHZ02000001">
    <property type="protein sequence ID" value="KAF0935986.1"/>
    <property type="molecule type" value="Genomic_DNA"/>
</dbReference>
<reference evidence="1 2" key="1">
    <citation type="submission" date="2019-11" db="EMBL/GenBank/DDBJ databases">
        <title>Whole genome sequence of Oryza granulata.</title>
        <authorList>
            <person name="Li W."/>
        </authorList>
    </citation>
    <scope>NUCLEOTIDE SEQUENCE [LARGE SCALE GENOMIC DNA]</scope>
    <source>
        <strain evidence="2">cv. Menghai</strain>
        <tissue evidence="1">Leaf</tissue>
    </source>
</reference>
<proteinExistence type="predicted"/>
<sequence length="61" mass="6653">MGHGLSLKGRRRGRAGWLALRRENRRGALGQATVQAGLGLGRDKAGGPAIIILKRRYFEVL</sequence>
<keyword evidence="2" id="KW-1185">Reference proteome</keyword>
<comment type="caution">
    <text evidence="1">The sequence shown here is derived from an EMBL/GenBank/DDBJ whole genome shotgun (WGS) entry which is preliminary data.</text>
</comment>
<evidence type="ECO:0000313" key="1">
    <source>
        <dbReference type="EMBL" id="KAF0935986.1"/>
    </source>
</evidence>
<evidence type="ECO:0000313" key="2">
    <source>
        <dbReference type="Proteomes" id="UP000479710"/>
    </source>
</evidence>
<protein>
    <submittedName>
        <fullName evidence="1">Uncharacterized protein</fullName>
    </submittedName>
</protein>
<name>A0A6G1FGD5_9ORYZ</name>
<dbReference type="Proteomes" id="UP000479710">
    <property type="component" value="Unassembled WGS sequence"/>
</dbReference>